<keyword evidence="7" id="KW-0249">Electron transport</keyword>
<protein>
    <recommendedName>
        <fullName evidence="14">FAD-binding FR-type domain-containing protein</fullName>
    </recommendedName>
</protein>
<dbReference type="InterPro" id="IPR017938">
    <property type="entry name" value="Riboflavin_synthase-like_b-brl"/>
</dbReference>
<keyword evidence="5" id="KW-0479">Metal-binding</keyword>
<keyword evidence="4" id="KW-0001">2Fe-2S</keyword>
<dbReference type="PANTHER" id="PTHR43513:SF3">
    <property type="entry name" value="DIHYDROOROTATE DEHYDROGENASE B (NAD(+)), ELECTRON TRANSFER SUBUNIT-RELATED"/>
    <property type="match status" value="1"/>
</dbReference>
<dbReference type="Gene3D" id="2.40.30.10">
    <property type="entry name" value="Translation factors"/>
    <property type="match status" value="1"/>
</dbReference>
<keyword evidence="8" id="KW-0408">Iron</keyword>
<dbReference type="CDD" id="cd06218">
    <property type="entry name" value="DHOD_e_trans"/>
    <property type="match status" value="1"/>
</dbReference>
<dbReference type="PIRSF" id="PIRSF006816">
    <property type="entry name" value="Cyc3_hyd_g"/>
    <property type="match status" value="1"/>
</dbReference>
<reference evidence="13" key="1">
    <citation type="submission" date="2018-05" db="EMBL/GenBank/DDBJ databases">
        <authorList>
            <person name="Lanie J.A."/>
            <person name="Ng W.-L."/>
            <person name="Kazmierczak K.M."/>
            <person name="Andrzejewski T.M."/>
            <person name="Davidsen T.M."/>
            <person name="Wayne K.J."/>
            <person name="Tettelin H."/>
            <person name="Glass J.I."/>
            <person name="Rusch D."/>
            <person name="Podicherti R."/>
            <person name="Tsui H.-C.T."/>
            <person name="Winkler M.E."/>
        </authorList>
    </citation>
    <scope>NUCLEOTIDE SEQUENCE</scope>
</reference>
<dbReference type="InterPro" id="IPR037117">
    <property type="entry name" value="Dihydroorotate_DH_ele_sf"/>
</dbReference>
<keyword evidence="3" id="KW-0285">Flavoprotein</keyword>
<evidence type="ECO:0000256" key="6">
    <source>
        <dbReference type="ARBA" id="ARBA00022827"/>
    </source>
</evidence>
<dbReference type="Pfam" id="PF10418">
    <property type="entry name" value="DHODB_Fe-S_bind"/>
    <property type="match status" value="1"/>
</dbReference>
<feature type="domain" description="Oxidoreductase FAD/NAD(P)-binding" evidence="11">
    <location>
        <begin position="79"/>
        <end position="174"/>
    </location>
</feature>
<dbReference type="InterPro" id="IPR019480">
    <property type="entry name" value="Dihydroorotate_DH_Fe-S-bd"/>
</dbReference>
<dbReference type="PANTHER" id="PTHR43513">
    <property type="entry name" value="DIHYDROOROTATE DEHYDROGENASE B (NAD(+)), ELECTRON TRANSFER SUBUNIT"/>
    <property type="match status" value="1"/>
</dbReference>
<evidence type="ECO:0000256" key="9">
    <source>
        <dbReference type="ARBA" id="ARBA00023014"/>
    </source>
</evidence>
<evidence type="ECO:0008006" key="14">
    <source>
        <dbReference type="Google" id="ProtNLM"/>
    </source>
</evidence>
<dbReference type="InterPro" id="IPR012165">
    <property type="entry name" value="Cyt_c3_hydrogenase_gsu"/>
</dbReference>
<evidence type="ECO:0000313" key="13">
    <source>
        <dbReference type="EMBL" id="SUZ93161.1"/>
    </source>
</evidence>
<proteinExistence type="inferred from homology"/>
<dbReference type="GO" id="GO:0016491">
    <property type="term" value="F:oxidoreductase activity"/>
    <property type="evidence" value="ECO:0007669"/>
    <property type="project" value="InterPro"/>
</dbReference>
<evidence type="ECO:0000256" key="2">
    <source>
        <dbReference type="ARBA" id="ARBA00022448"/>
    </source>
</evidence>
<evidence type="ECO:0000256" key="4">
    <source>
        <dbReference type="ARBA" id="ARBA00022714"/>
    </source>
</evidence>
<evidence type="ECO:0000259" key="12">
    <source>
        <dbReference type="Pfam" id="PF10418"/>
    </source>
</evidence>
<evidence type="ECO:0000256" key="5">
    <source>
        <dbReference type="ARBA" id="ARBA00022723"/>
    </source>
</evidence>
<evidence type="ECO:0000256" key="3">
    <source>
        <dbReference type="ARBA" id="ARBA00022630"/>
    </source>
</evidence>
<gene>
    <name evidence="13" type="ORF">METZ01_LOCUS46015</name>
</gene>
<accession>A0A381RPS9</accession>
<feature type="domain" description="Dihydroorotate dehydrogenase electron transfer subunit iron-sulphur cluster binding" evidence="12">
    <location>
        <begin position="189"/>
        <end position="231"/>
    </location>
</feature>
<organism evidence="13">
    <name type="scientific">marine metagenome</name>
    <dbReference type="NCBI Taxonomy" id="408172"/>
    <lineage>
        <taxon>unclassified sequences</taxon>
        <taxon>metagenomes</taxon>
        <taxon>ecological metagenomes</taxon>
    </lineage>
</organism>
<dbReference type="GO" id="GO:0006221">
    <property type="term" value="P:pyrimidine nucleotide biosynthetic process"/>
    <property type="evidence" value="ECO:0007669"/>
    <property type="project" value="InterPro"/>
</dbReference>
<dbReference type="GO" id="GO:0046872">
    <property type="term" value="F:metal ion binding"/>
    <property type="evidence" value="ECO:0007669"/>
    <property type="project" value="UniProtKB-KW"/>
</dbReference>
<dbReference type="InterPro" id="IPR039261">
    <property type="entry name" value="FNR_nucleotide-bd"/>
</dbReference>
<evidence type="ECO:0000256" key="1">
    <source>
        <dbReference type="ARBA" id="ARBA00006422"/>
    </source>
</evidence>
<dbReference type="Gene3D" id="3.40.50.80">
    <property type="entry name" value="Nucleotide-binding domain of ferredoxin-NADP reductase (FNR) module"/>
    <property type="match status" value="1"/>
</dbReference>
<comment type="cofactor">
    <cofactor evidence="10">
        <name>[2Fe-2S] cluster</name>
        <dbReference type="ChEBI" id="CHEBI:190135"/>
    </cofactor>
</comment>
<name>A0A381RPS9_9ZZZZ</name>
<dbReference type="SUPFAM" id="SSF63380">
    <property type="entry name" value="Riboflavin synthase domain-like"/>
    <property type="match status" value="1"/>
</dbReference>
<dbReference type="InterPro" id="IPR001433">
    <property type="entry name" value="OxRdtase_FAD/NAD-bd"/>
</dbReference>
<dbReference type="AlphaFoldDB" id="A0A381RPS9"/>
<keyword evidence="6" id="KW-0274">FAD</keyword>
<evidence type="ECO:0000259" key="11">
    <source>
        <dbReference type="Pfam" id="PF00175"/>
    </source>
</evidence>
<dbReference type="Pfam" id="PF00175">
    <property type="entry name" value="NAD_binding_1"/>
    <property type="match status" value="1"/>
</dbReference>
<comment type="similarity">
    <text evidence="1">Belongs to the PyrK family.</text>
</comment>
<dbReference type="InterPro" id="IPR050353">
    <property type="entry name" value="PyrK_electron_transfer"/>
</dbReference>
<evidence type="ECO:0000256" key="8">
    <source>
        <dbReference type="ARBA" id="ARBA00023004"/>
    </source>
</evidence>
<evidence type="ECO:0000256" key="7">
    <source>
        <dbReference type="ARBA" id="ARBA00022982"/>
    </source>
</evidence>
<sequence>MISVAESIDPILRRPMAIYKVLRDASNTPYGFTLLVEVVGCGTALLEQKSVGDHLEVLGPLGIPFALPTTGQVHGEHLLVMGGVGSAPFPLVAEELLKSGNRVRAFVGARTAEALLCVDDFHELRVPVEVATDDGSEGFQGYVVHPLQEYLESEDPANAFLYACGPTPMMRAVHEIALTRNLPLQVSFEAPMACGIGVCLSCVVRVEAGDNAGWRYVRCCREGPVFDSRTLVWE</sequence>
<dbReference type="EMBL" id="UINC01002123">
    <property type="protein sequence ID" value="SUZ93161.1"/>
    <property type="molecule type" value="Genomic_DNA"/>
</dbReference>
<evidence type="ECO:0000256" key="10">
    <source>
        <dbReference type="ARBA" id="ARBA00034078"/>
    </source>
</evidence>
<dbReference type="GO" id="GO:0050660">
    <property type="term" value="F:flavin adenine dinucleotide binding"/>
    <property type="evidence" value="ECO:0007669"/>
    <property type="project" value="InterPro"/>
</dbReference>
<dbReference type="Gene3D" id="2.10.240.10">
    <property type="entry name" value="Dihydroorotate dehydrogenase, electron transfer subunit"/>
    <property type="match status" value="1"/>
</dbReference>
<dbReference type="GO" id="GO:0051537">
    <property type="term" value="F:2 iron, 2 sulfur cluster binding"/>
    <property type="evidence" value="ECO:0007669"/>
    <property type="project" value="UniProtKB-KW"/>
</dbReference>
<dbReference type="SUPFAM" id="SSF52343">
    <property type="entry name" value="Ferredoxin reductase-like, C-terminal NADP-linked domain"/>
    <property type="match status" value="1"/>
</dbReference>
<keyword evidence="2" id="KW-0813">Transport</keyword>
<keyword evidence="9" id="KW-0411">Iron-sulfur</keyword>